<keyword evidence="1" id="KW-0175">Coiled coil</keyword>
<feature type="transmembrane region" description="Helical" evidence="3">
    <location>
        <begin position="658"/>
        <end position="680"/>
    </location>
</feature>
<evidence type="ECO:0000256" key="2">
    <source>
        <dbReference type="SAM" id="MobiDB-lite"/>
    </source>
</evidence>
<sequence length="725" mass="79107">MYTSPRPMSSEKDKSKSLAPPPRTGMPGYVSKVGSPSLAPPSKKIRAGLVASRLPRNAAPKFTPNNKNIPASVVDGKIAQRRAQLQQLKAKGASSNAANILARAKAMSQQKGSTSKAPSTASYPMRSRPVGLSSPTKTRVTSPIPQRPLSSGIYSPPSRSPPTQTNSIQKETPQLQPEETSALNVDTKGQEEISKTKPTSPEPEVTPSTKRLTLQALRKAASSPPNKNKPLVSPTNNEGQVNSLPVPPLTESIPQTSPVVKKEEQAVVVNEEGEKTEEFMSVVPSVVESAVSVTSNVIEQKEVTTQVVPSENNDLIPEESSSTLRLVKELRMEKESKQQALKRITELEAELVDMKFQQQTGRGRREATSYVTEERGRGRRRMKSPEPKRDGADPLRDMNVASRAVETVEDTFQSPLATYVVRKPYGGNETMSYDFEDGSSPLQWIQSVNDYVENSNVKDEKTLEVLAKIQADGSVLHLYGTCCRHGTPIIGQNGAIAGFEYKDYGDVEYMDGSIGKVIYIDREGNDGEYWLDPIYEEALKIRESYCSNVFSAALALKATETSASPMGGQQMNGFSAPMNTPPMSSPMSTSADPSPIKPSTSNIGVDTHDLPKDQSAAKPVADVKSKSPEKKAAAKSTAKPQPKEASQPEPQDNGSTDILSYFFISFFSFIFSIIWFFLMIPVRVVKVTLKIGIFLTLVHLGWMYFADNQEAQTLGAIIGDKYNIN</sequence>
<dbReference type="EMBL" id="BLLK01000069">
    <property type="protein sequence ID" value="GFH60786.1"/>
    <property type="molecule type" value="Genomic_DNA"/>
</dbReference>
<feature type="region of interest" description="Disordered" evidence="2">
    <location>
        <begin position="1"/>
        <end position="41"/>
    </location>
</feature>
<feature type="compositionally biased region" description="Basic and acidic residues" evidence="2">
    <location>
        <begin position="383"/>
        <end position="395"/>
    </location>
</feature>
<feature type="compositionally biased region" description="Polar residues" evidence="2">
    <location>
        <begin position="161"/>
        <end position="184"/>
    </location>
</feature>
<feature type="compositionally biased region" description="Polar residues" evidence="2">
    <location>
        <begin position="233"/>
        <end position="243"/>
    </location>
</feature>
<evidence type="ECO:0000313" key="5">
    <source>
        <dbReference type="Proteomes" id="UP001054902"/>
    </source>
</evidence>
<protein>
    <submittedName>
        <fullName evidence="4">Uncharacterized protein</fullName>
    </submittedName>
</protein>
<keyword evidence="3" id="KW-0472">Membrane</keyword>
<feature type="compositionally biased region" description="Basic and acidic residues" evidence="2">
    <location>
        <begin position="621"/>
        <end position="632"/>
    </location>
</feature>
<feature type="compositionally biased region" description="Polar residues" evidence="2">
    <location>
        <begin position="133"/>
        <end position="153"/>
    </location>
</feature>
<comment type="caution">
    <text evidence="4">The sequence shown here is derived from an EMBL/GenBank/DDBJ whole genome shotgun (WGS) entry which is preliminary data.</text>
</comment>
<reference evidence="4 5" key="1">
    <citation type="journal article" date="2021" name="Sci. Rep.">
        <title>The genome of the diatom Chaetoceros tenuissimus carries an ancient integrated fragment of an extant virus.</title>
        <authorList>
            <person name="Hongo Y."/>
            <person name="Kimura K."/>
            <person name="Takaki Y."/>
            <person name="Yoshida Y."/>
            <person name="Baba S."/>
            <person name="Kobayashi G."/>
            <person name="Nagasaki K."/>
            <person name="Hano T."/>
            <person name="Tomaru Y."/>
        </authorList>
    </citation>
    <scope>NUCLEOTIDE SEQUENCE [LARGE SCALE GENOMIC DNA]</scope>
    <source>
        <strain evidence="4 5">NIES-3715</strain>
    </source>
</reference>
<feature type="compositionally biased region" description="Low complexity" evidence="2">
    <location>
        <begin position="196"/>
        <end position="210"/>
    </location>
</feature>
<feature type="region of interest" description="Disordered" evidence="2">
    <location>
        <begin position="358"/>
        <end position="395"/>
    </location>
</feature>
<evidence type="ECO:0000313" key="4">
    <source>
        <dbReference type="EMBL" id="GFH60786.1"/>
    </source>
</evidence>
<name>A0AAD3DCJ5_9STRA</name>
<feature type="compositionally biased region" description="Low complexity" evidence="2">
    <location>
        <begin position="585"/>
        <end position="594"/>
    </location>
</feature>
<dbReference type="PANTHER" id="PTHR24216">
    <property type="entry name" value="PAXILLIN-RELATED"/>
    <property type="match status" value="1"/>
</dbReference>
<keyword evidence="3" id="KW-0812">Transmembrane</keyword>
<feature type="region of interest" description="Disordered" evidence="2">
    <location>
        <begin position="101"/>
        <end position="260"/>
    </location>
</feature>
<feature type="compositionally biased region" description="Polar residues" evidence="2">
    <location>
        <begin position="563"/>
        <end position="573"/>
    </location>
</feature>
<evidence type="ECO:0000256" key="1">
    <source>
        <dbReference type="SAM" id="Coils"/>
    </source>
</evidence>
<feature type="compositionally biased region" description="Polar residues" evidence="2">
    <location>
        <begin position="107"/>
        <end position="122"/>
    </location>
</feature>
<accession>A0AAD3DCJ5</accession>
<keyword evidence="5" id="KW-1185">Reference proteome</keyword>
<feature type="coiled-coil region" evidence="1">
    <location>
        <begin position="327"/>
        <end position="357"/>
    </location>
</feature>
<feature type="compositionally biased region" description="Basic and acidic residues" evidence="2">
    <location>
        <begin position="363"/>
        <end position="376"/>
    </location>
</feature>
<evidence type="ECO:0000256" key="3">
    <source>
        <dbReference type="SAM" id="Phobius"/>
    </source>
</evidence>
<organism evidence="4 5">
    <name type="scientific">Chaetoceros tenuissimus</name>
    <dbReference type="NCBI Taxonomy" id="426638"/>
    <lineage>
        <taxon>Eukaryota</taxon>
        <taxon>Sar</taxon>
        <taxon>Stramenopiles</taxon>
        <taxon>Ochrophyta</taxon>
        <taxon>Bacillariophyta</taxon>
        <taxon>Coscinodiscophyceae</taxon>
        <taxon>Chaetocerotophycidae</taxon>
        <taxon>Chaetocerotales</taxon>
        <taxon>Chaetocerotaceae</taxon>
        <taxon>Chaetoceros</taxon>
    </lineage>
</organism>
<proteinExistence type="predicted"/>
<dbReference type="Proteomes" id="UP001054902">
    <property type="component" value="Unassembled WGS sequence"/>
</dbReference>
<feature type="transmembrane region" description="Helical" evidence="3">
    <location>
        <begin position="687"/>
        <end position="705"/>
    </location>
</feature>
<feature type="region of interest" description="Disordered" evidence="2">
    <location>
        <begin position="563"/>
        <end position="652"/>
    </location>
</feature>
<dbReference type="AlphaFoldDB" id="A0AAD3DCJ5"/>
<keyword evidence="3" id="KW-1133">Transmembrane helix</keyword>
<gene>
    <name evidence="4" type="ORF">CTEN210_17262</name>
</gene>